<keyword evidence="10 17" id="KW-0520">NAD</keyword>
<comment type="subunit">
    <text evidence="17">Homotetramer.</text>
</comment>
<dbReference type="InterPro" id="IPR017953">
    <property type="entry name" value="Carbohydrate_kinase_pred_CS"/>
</dbReference>
<comment type="catalytic activity">
    <reaction evidence="16 17 19">
        <text>(6S)-NADPHX + ADP = AMP + phosphate + NADPH + H(+)</text>
        <dbReference type="Rhea" id="RHEA:32235"/>
        <dbReference type="ChEBI" id="CHEBI:15378"/>
        <dbReference type="ChEBI" id="CHEBI:43474"/>
        <dbReference type="ChEBI" id="CHEBI:57783"/>
        <dbReference type="ChEBI" id="CHEBI:64076"/>
        <dbReference type="ChEBI" id="CHEBI:456215"/>
        <dbReference type="ChEBI" id="CHEBI:456216"/>
        <dbReference type="EC" id="4.2.1.136"/>
    </reaction>
</comment>
<feature type="domain" description="YjeF N-terminal" evidence="21">
    <location>
        <begin position="10"/>
        <end position="203"/>
    </location>
</feature>
<evidence type="ECO:0000256" key="16">
    <source>
        <dbReference type="ARBA" id="ARBA00049209"/>
    </source>
</evidence>
<sequence length="459" mass="46011">MRSAHTVEQVRAAEQALMAQLPDGTLMARAAAGLAAAVVDLLGGAYGRRVLLLVGSGDNGGDALYAGTLLARRGSAVEVVPLGSTVHEAGLAALRAVGGRVVATGEAARPDVVVDGIVGIGGRPGLRDDAAAELARHEGVPVVAVDVPSGVSVDDGRVDGPHVRADVTVTFGTHKVAHLVDPAATACGAVLLVDIGLELPTAPVTALQPDDVAALLPRPRGADHKYTRGVVGIRTGTAYPGAGLLSVAGAATGLVGMVRYAGPDAVFEQVRLVHPEVVAATGRVQAWVVGSGGGEAAGADLASALRDDIPVVVDADALAHLPAEPPVPLVLTPHAGELARMLGVERDEVEARQLEHARAAAERWNAVCLLKGRHTLVAAPGGDVRVTTTGVPWLATAGAGDVLAGLVGALLAAGLAPYDAASVGSWLHGAAATYASDGGRAPITALDVARSVPAVIRTL</sequence>
<dbReference type="AlphaFoldDB" id="A0A4Q4ZBS8"/>
<dbReference type="PIRSF" id="PIRSF017184">
    <property type="entry name" value="Nnr"/>
    <property type="match status" value="1"/>
</dbReference>
<dbReference type="InterPro" id="IPR004443">
    <property type="entry name" value="YjeF_N_dom"/>
</dbReference>
<dbReference type="InterPro" id="IPR000631">
    <property type="entry name" value="CARKD"/>
</dbReference>
<keyword evidence="9 18" id="KW-0630">Potassium</keyword>
<evidence type="ECO:0000256" key="13">
    <source>
        <dbReference type="ARBA" id="ARBA00023268"/>
    </source>
</evidence>
<comment type="function">
    <text evidence="18">Catalyzes the epimerization of the S- and R-forms of NAD(P)HX, a damaged form of NAD(P)H that is a result of enzymatic or heat-dependent hydration. This is a prerequisite for the S-specific NAD(P)H-hydrate dehydratase to allow the repair of both epimers of NAD(P)HX.</text>
</comment>
<accession>A0A4Q4ZBS8</accession>
<comment type="catalytic activity">
    <reaction evidence="1 18 19">
        <text>(6R)-NADHX = (6S)-NADHX</text>
        <dbReference type="Rhea" id="RHEA:32215"/>
        <dbReference type="ChEBI" id="CHEBI:64074"/>
        <dbReference type="ChEBI" id="CHEBI:64075"/>
        <dbReference type="EC" id="5.1.99.6"/>
    </reaction>
</comment>
<feature type="binding site" evidence="17">
    <location>
        <position position="242"/>
    </location>
    <ligand>
        <name>(6S)-NADPHX</name>
        <dbReference type="ChEBI" id="CHEBI:64076"/>
    </ligand>
</feature>
<dbReference type="SUPFAM" id="SSF53613">
    <property type="entry name" value="Ribokinase-like"/>
    <property type="match status" value="1"/>
</dbReference>
<comment type="cofactor">
    <cofactor evidence="17">
        <name>Mg(2+)</name>
        <dbReference type="ChEBI" id="CHEBI:18420"/>
    </cofactor>
</comment>
<feature type="binding site" evidence="17">
    <location>
        <position position="334"/>
    </location>
    <ligand>
        <name>(6S)-NADPHX</name>
        <dbReference type="ChEBI" id="CHEBI:64076"/>
    </ligand>
</feature>
<evidence type="ECO:0000256" key="5">
    <source>
        <dbReference type="ARBA" id="ARBA00022723"/>
    </source>
</evidence>
<evidence type="ECO:0000256" key="15">
    <source>
        <dbReference type="ARBA" id="ARBA00048238"/>
    </source>
</evidence>
<evidence type="ECO:0000256" key="8">
    <source>
        <dbReference type="ARBA" id="ARBA00022857"/>
    </source>
</evidence>
<feature type="binding site" evidence="17">
    <location>
        <position position="401"/>
    </location>
    <ligand>
        <name>(6S)-NADPHX</name>
        <dbReference type="ChEBI" id="CHEBI:64076"/>
    </ligand>
</feature>
<comment type="catalytic activity">
    <reaction evidence="2 18 19">
        <text>(6R)-NADPHX = (6S)-NADPHX</text>
        <dbReference type="Rhea" id="RHEA:32227"/>
        <dbReference type="ChEBI" id="CHEBI:64076"/>
        <dbReference type="ChEBI" id="CHEBI:64077"/>
        <dbReference type="EC" id="5.1.99.6"/>
    </reaction>
</comment>
<evidence type="ECO:0000256" key="3">
    <source>
        <dbReference type="ARBA" id="ARBA00006001"/>
    </source>
</evidence>
<keyword evidence="6 17" id="KW-0547">Nucleotide-binding</keyword>
<protein>
    <recommendedName>
        <fullName evidence="19">Bifunctional NAD(P)H-hydrate repair enzyme</fullName>
    </recommendedName>
    <alternativeName>
        <fullName evidence="19">Nicotinamide nucleotide repair protein</fullName>
    </alternativeName>
    <domain>
        <recommendedName>
            <fullName evidence="19">ADP-dependent (S)-NAD(P)H-hydrate dehydratase</fullName>
            <ecNumber evidence="19">4.2.1.136</ecNumber>
        </recommendedName>
        <alternativeName>
            <fullName evidence="19">ADP-dependent NAD(P)HX dehydratase</fullName>
        </alternativeName>
    </domain>
    <domain>
        <recommendedName>
            <fullName evidence="19">NAD(P)H-hydrate epimerase</fullName>
            <ecNumber evidence="19">5.1.99.6</ecNumber>
        </recommendedName>
    </domain>
</protein>
<dbReference type="RefSeq" id="WP_134718529.1">
    <property type="nucleotide sequence ID" value="NZ_SDKM01000021.1"/>
</dbReference>
<dbReference type="Pfam" id="PF01256">
    <property type="entry name" value="Carb_kinase"/>
    <property type="match status" value="1"/>
</dbReference>
<evidence type="ECO:0000259" key="21">
    <source>
        <dbReference type="PROSITE" id="PS51385"/>
    </source>
</evidence>
<dbReference type="NCBIfam" id="TIGR00196">
    <property type="entry name" value="yjeF_cterm"/>
    <property type="match status" value="1"/>
</dbReference>
<keyword evidence="23" id="KW-1185">Reference proteome</keyword>
<evidence type="ECO:0000313" key="23">
    <source>
        <dbReference type="Proteomes" id="UP000295198"/>
    </source>
</evidence>
<evidence type="ECO:0000259" key="20">
    <source>
        <dbReference type="PROSITE" id="PS51383"/>
    </source>
</evidence>
<keyword evidence="13" id="KW-0511">Multifunctional enzyme</keyword>
<dbReference type="PANTHER" id="PTHR12592">
    <property type="entry name" value="ATP-DEPENDENT (S)-NAD(P)H-HYDRATE DEHYDRATASE FAMILY MEMBER"/>
    <property type="match status" value="1"/>
</dbReference>
<dbReference type="GO" id="GO:0046872">
    <property type="term" value="F:metal ion binding"/>
    <property type="evidence" value="ECO:0007669"/>
    <property type="project" value="UniProtKB-UniRule"/>
</dbReference>
<comment type="function">
    <text evidence="14 19">Bifunctional enzyme that catalyzes the epimerization of the S- and R-forms of NAD(P)HX and the dehydration of the S-form of NAD(P)HX at the expense of ADP, which is converted to AMP. This allows the repair of both epimers of NAD(P)HX, a damaged form of NAD(P)H that is a result of enzymatic or heat-dependent hydration.</text>
</comment>
<evidence type="ECO:0000256" key="9">
    <source>
        <dbReference type="ARBA" id="ARBA00022958"/>
    </source>
</evidence>
<evidence type="ECO:0000256" key="17">
    <source>
        <dbReference type="HAMAP-Rule" id="MF_01965"/>
    </source>
</evidence>
<dbReference type="EC" id="5.1.99.6" evidence="19"/>
<evidence type="ECO:0000256" key="6">
    <source>
        <dbReference type="ARBA" id="ARBA00022741"/>
    </source>
</evidence>
<feature type="binding site" evidence="18">
    <location>
        <begin position="119"/>
        <end position="125"/>
    </location>
    <ligand>
        <name>(6S)-NADPHX</name>
        <dbReference type="ChEBI" id="CHEBI:64076"/>
    </ligand>
</feature>
<dbReference type="InterPro" id="IPR030677">
    <property type="entry name" value="Nnr"/>
</dbReference>
<keyword evidence="8 17" id="KW-0521">NADP</keyword>
<evidence type="ECO:0000256" key="14">
    <source>
        <dbReference type="ARBA" id="ARBA00025153"/>
    </source>
</evidence>
<feature type="binding site" evidence="18">
    <location>
        <position position="149"/>
    </location>
    <ligand>
        <name>K(+)</name>
        <dbReference type="ChEBI" id="CHEBI:29103"/>
    </ligand>
</feature>
<dbReference type="HAMAP" id="MF_01966">
    <property type="entry name" value="NADHX_epimerase"/>
    <property type="match status" value="1"/>
</dbReference>
<comment type="function">
    <text evidence="17">Catalyzes the dehydration of the S-form of NAD(P)HX at the expense of ADP, which is converted to AMP. Together with NAD(P)HX epimerase, which catalyzes the epimerization of the S- and R-forms, the enzyme allows the repair of both epimers of NAD(P)HX, a damaged form of NAD(P)H that is a result of enzymatic or heat-dependent hydration.</text>
</comment>
<feature type="binding site" evidence="18">
    <location>
        <position position="115"/>
    </location>
    <ligand>
        <name>K(+)</name>
        <dbReference type="ChEBI" id="CHEBI:29103"/>
    </ligand>
</feature>
<dbReference type="Pfam" id="PF03853">
    <property type="entry name" value="YjeF_N"/>
    <property type="match status" value="1"/>
</dbReference>
<dbReference type="PROSITE" id="PS51383">
    <property type="entry name" value="YJEF_C_3"/>
    <property type="match status" value="1"/>
</dbReference>
<keyword evidence="5 18" id="KW-0479">Metal-binding</keyword>
<comment type="catalytic activity">
    <reaction evidence="15 17 19">
        <text>(6S)-NADHX + ADP = AMP + phosphate + NADH + H(+)</text>
        <dbReference type="Rhea" id="RHEA:32223"/>
        <dbReference type="ChEBI" id="CHEBI:15378"/>
        <dbReference type="ChEBI" id="CHEBI:43474"/>
        <dbReference type="ChEBI" id="CHEBI:57945"/>
        <dbReference type="ChEBI" id="CHEBI:64074"/>
        <dbReference type="ChEBI" id="CHEBI:456215"/>
        <dbReference type="ChEBI" id="CHEBI:456216"/>
        <dbReference type="EC" id="4.2.1.136"/>
    </reaction>
</comment>
<feature type="domain" description="YjeF C-terminal" evidence="20">
    <location>
        <begin position="208"/>
        <end position="459"/>
    </location>
</feature>
<feature type="binding site" evidence="17">
    <location>
        <position position="292"/>
    </location>
    <ligand>
        <name>(6S)-NADPHX</name>
        <dbReference type="ChEBI" id="CHEBI:64076"/>
    </ligand>
</feature>
<evidence type="ECO:0000256" key="11">
    <source>
        <dbReference type="ARBA" id="ARBA00023235"/>
    </source>
</evidence>
<dbReference type="SUPFAM" id="SSF64153">
    <property type="entry name" value="YjeF N-terminal domain-like"/>
    <property type="match status" value="1"/>
</dbReference>
<reference evidence="22 23" key="1">
    <citation type="submission" date="2019-01" db="EMBL/GenBank/DDBJ databases">
        <title>Nocardioides guangzhouensis sp. nov., an actinobacterium isolated from soil.</title>
        <authorList>
            <person name="Fu Y."/>
            <person name="Cai Y."/>
            <person name="Lin Z."/>
            <person name="Chen P."/>
        </authorList>
    </citation>
    <scope>NUCLEOTIDE SEQUENCE [LARGE SCALE GENOMIC DNA]</scope>
    <source>
        <strain evidence="22 23">130</strain>
    </source>
</reference>
<dbReference type="CDD" id="cd01171">
    <property type="entry name" value="YXKO-related"/>
    <property type="match status" value="1"/>
</dbReference>
<dbReference type="Proteomes" id="UP000295198">
    <property type="component" value="Unassembled WGS sequence"/>
</dbReference>
<comment type="similarity">
    <text evidence="4 19">In the C-terminal section; belongs to the NnrD/CARKD family.</text>
</comment>
<gene>
    <name evidence="18" type="primary">nnrE</name>
    <name evidence="17" type="synonym">nnrD</name>
    <name evidence="22" type="ORF">EKO23_14555</name>
</gene>
<dbReference type="EC" id="4.2.1.136" evidence="19"/>
<comment type="similarity">
    <text evidence="17">Belongs to the NnrD/CARKD family.</text>
</comment>
<comment type="similarity">
    <text evidence="3 19">In the N-terminal section; belongs to the NnrE/AIBP family.</text>
</comment>
<comment type="caution">
    <text evidence="22">The sequence shown here is derived from an EMBL/GenBank/DDBJ whole genome shotgun (WGS) entry which is preliminary data.</text>
</comment>
<evidence type="ECO:0000313" key="22">
    <source>
        <dbReference type="EMBL" id="RYP84736.1"/>
    </source>
</evidence>
<feature type="binding site" evidence="18">
    <location>
        <position position="146"/>
    </location>
    <ligand>
        <name>(6S)-NADPHX</name>
        <dbReference type="ChEBI" id="CHEBI:64076"/>
    </ligand>
</feature>
<evidence type="ECO:0000256" key="2">
    <source>
        <dbReference type="ARBA" id="ARBA00000909"/>
    </source>
</evidence>
<evidence type="ECO:0000256" key="4">
    <source>
        <dbReference type="ARBA" id="ARBA00009524"/>
    </source>
</evidence>
<dbReference type="InterPro" id="IPR029056">
    <property type="entry name" value="Ribokinase-like"/>
</dbReference>
<dbReference type="Gene3D" id="3.40.50.10260">
    <property type="entry name" value="YjeF N-terminal domain"/>
    <property type="match status" value="1"/>
</dbReference>
<dbReference type="GO" id="GO:0005524">
    <property type="term" value="F:ATP binding"/>
    <property type="evidence" value="ECO:0007669"/>
    <property type="project" value="UniProtKB-UniRule"/>
</dbReference>
<dbReference type="GO" id="GO:0110051">
    <property type="term" value="P:metabolite repair"/>
    <property type="evidence" value="ECO:0007669"/>
    <property type="project" value="TreeGrafter"/>
</dbReference>
<dbReference type="HAMAP" id="MF_01965">
    <property type="entry name" value="NADHX_dehydratase"/>
    <property type="match status" value="1"/>
</dbReference>
<dbReference type="Gene3D" id="3.40.1190.20">
    <property type="match status" value="1"/>
</dbReference>
<keyword evidence="12 17" id="KW-0456">Lyase</keyword>
<evidence type="ECO:0000256" key="12">
    <source>
        <dbReference type="ARBA" id="ARBA00023239"/>
    </source>
</evidence>
<comment type="similarity">
    <text evidence="18">Belongs to the NnrE/AIBP family.</text>
</comment>
<comment type="cofactor">
    <cofactor evidence="18 19">
        <name>K(+)</name>
        <dbReference type="ChEBI" id="CHEBI:29103"/>
    </cofactor>
    <text evidence="18 19">Binds 1 potassium ion per subunit.</text>
</comment>
<evidence type="ECO:0000256" key="10">
    <source>
        <dbReference type="ARBA" id="ARBA00023027"/>
    </source>
</evidence>
<dbReference type="InterPro" id="IPR036652">
    <property type="entry name" value="YjeF_N_dom_sf"/>
</dbReference>
<name>A0A4Q4ZBS8_9ACTN</name>
<dbReference type="GO" id="GO:0052856">
    <property type="term" value="F:NAD(P)HX epimerase activity"/>
    <property type="evidence" value="ECO:0007669"/>
    <property type="project" value="UniProtKB-UniRule"/>
</dbReference>
<evidence type="ECO:0000256" key="18">
    <source>
        <dbReference type="HAMAP-Rule" id="MF_01966"/>
    </source>
</evidence>
<keyword evidence="11 18" id="KW-0413">Isomerase</keyword>
<dbReference type="GO" id="GO:0052855">
    <property type="term" value="F:ADP-dependent NAD(P)H-hydrate dehydratase activity"/>
    <property type="evidence" value="ECO:0007669"/>
    <property type="project" value="UniProtKB-UniRule"/>
</dbReference>
<dbReference type="OrthoDB" id="9806925at2"/>
<organism evidence="22 23">
    <name type="scientific">Nocardioides guangzhouensis</name>
    <dbReference type="NCBI Taxonomy" id="2497878"/>
    <lineage>
        <taxon>Bacteria</taxon>
        <taxon>Bacillati</taxon>
        <taxon>Actinomycetota</taxon>
        <taxon>Actinomycetes</taxon>
        <taxon>Propionibacteriales</taxon>
        <taxon>Nocardioidaceae</taxon>
        <taxon>Nocardioides</taxon>
    </lineage>
</organism>
<feature type="binding site" evidence="18">
    <location>
        <begin position="58"/>
        <end position="62"/>
    </location>
    <ligand>
        <name>(6S)-NADPHX</name>
        <dbReference type="ChEBI" id="CHEBI:64076"/>
    </ligand>
</feature>
<feature type="binding site" evidence="18">
    <location>
        <position position="59"/>
    </location>
    <ligand>
        <name>K(+)</name>
        <dbReference type="ChEBI" id="CHEBI:29103"/>
    </ligand>
</feature>
<evidence type="ECO:0000256" key="7">
    <source>
        <dbReference type="ARBA" id="ARBA00022840"/>
    </source>
</evidence>
<comment type="caution">
    <text evidence="18">Lacks conserved residue(s) required for the propagation of feature annotation.</text>
</comment>
<dbReference type="EMBL" id="SDKM01000021">
    <property type="protein sequence ID" value="RYP84736.1"/>
    <property type="molecule type" value="Genomic_DNA"/>
</dbReference>
<dbReference type="PROSITE" id="PS01050">
    <property type="entry name" value="YJEF_C_2"/>
    <property type="match status" value="1"/>
</dbReference>
<dbReference type="PROSITE" id="PS51385">
    <property type="entry name" value="YJEF_N"/>
    <property type="match status" value="1"/>
</dbReference>
<feature type="binding site" evidence="17">
    <location>
        <begin position="371"/>
        <end position="375"/>
    </location>
    <ligand>
        <name>AMP</name>
        <dbReference type="ChEBI" id="CHEBI:456215"/>
    </ligand>
</feature>
<dbReference type="PANTHER" id="PTHR12592:SF0">
    <property type="entry name" value="ATP-DEPENDENT (S)-NAD(P)H-HYDRATE DEHYDRATASE"/>
    <property type="match status" value="1"/>
</dbReference>
<evidence type="ECO:0000256" key="19">
    <source>
        <dbReference type="PIRNR" id="PIRNR017184"/>
    </source>
</evidence>
<feature type="binding site" evidence="17">
    <location>
        <position position="400"/>
    </location>
    <ligand>
        <name>AMP</name>
        <dbReference type="ChEBI" id="CHEBI:456215"/>
    </ligand>
</feature>
<keyword evidence="7 17" id="KW-0067">ATP-binding</keyword>
<evidence type="ECO:0000256" key="1">
    <source>
        <dbReference type="ARBA" id="ARBA00000013"/>
    </source>
</evidence>
<dbReference type="GO" id="GO:0046496">
    <property type="term" value="P:nicotinamide nucleotide metabolic process"/>
    <property type="evidence" value="ECO:0007669"/>
    <property type="project" value="UniProtKB-UniRule"/>
</dbReference>
<proteinExistence type="inferred from homology"/>